<dbReference type="Proteomes" id="UP000289546">
    <property type="component" value="Unassembled WGS sequence"/>
</dbReference>
<evidence type="ECO:0000313" key="2">
    <source>
        <dbReference type="EMBL" id="RXH30192.1"/>
    </source>
</evidence>
<dbReference type="AlphaFoldDB" id="A0A4Q0S645"/>
<comment type="caution">
    <text evidence="2">The sequence shown here is derived from an EMBL/GenBank/DDBJ whole genome shotgun (WGS) entry which is preliminary data.</text>
</comment>
<protein>
    <submittedName>
        <fullName evidence="2">Uncharacterized protein</fullName>
    </submittedName>
</protein>
<accession>A0A4Q0S645</accession>
<name>A0A4Q0S645_9BRAD</name>
<proteinExistence type="predicted"/>
<keyword evidence="1" id="KW-1133">Transmembrane helix</keyword>
<gene>
    <name evidence="2" type="ORF">XH99_11580</name>
</gene>
<dbReference type="EMBL" id="LBJQ01000064">
    <property type="protein sequence ID" value="RXH30192.1"/>
    <property type="molecule type" value="Genomic_DNA"/>
</dbReference>
<keyword evidence="3" id="KW-1185">Reference proteome</keyword>
<sequence>RISSEPVNHGRRSAASAFFNSLLVLVTESRFILGAWPCLVLGLARALDRSGTSKLFGYLFGALTILNSQFWLRFNIAPWEGNDYADLTDFPKQMFFLHYGPWMGWPAYLAQLPIVLCAAYVLKIAIYTKDA</sequence>
<dbReference type="RefSeq" id="WP_206734104.1">
    <property type="nucleotide sequence ID" value="NZ_LBJQ01000064.1"/>
</dbReference>
<feature type="non-terminal residue" evidence="2">
    <location>
        <position position="1"/>
    </location>
</feature>
<reference evidence="2 3" key="1">
    <citation type="submission" date="2015-04" db="EMBL/GenBank/DDBJ databases">
        <title>Comparative genomics of rhizobia nodulating Arachis hypogaea in China.</title>
        <authorList>
            <person name="Li Y."/>
        </authorList>
    </citation>
    <scope>NUCLEOTIDE SEQUENCE [LARGE SCALE GENOMIC DNA]</scope>
    <source>
        <strain evidence="2 3">CCBAU 51757</strain>
    </source>
</reference>
<keyword evidence="1" id="KW-0812">Transmembrane</keyword>
<feature type="transmembrane region" description="Helical" evidence="1">
    <location>
        <begin position="105"/>
        <end position="126"/>
    </location>
</feature>
<feature type="transmembrane region" description="Helical" evidence="1">
    <location>
        <begin position="55"/>
        <end position="72"/>
    </location>
</feature>
<keyword evidence="1" id="KW-0472">Membrane</keyword>
<organism evidence="2 3">
    <name type="scientific">Bradyrhizobium nanningense</name>
    <dbReference type="NCBI Taxonomy" id="1325118"/>
    <lineage>
        <taxon>Bacteria</taxon>
        <taxon>Pseudomonadati</taxon>
        <taxon>Pseudomonadota</taxon>
        <taxon>Alphaproteobacteria</taxon>
        <taxon>Hyphomicrobiales</taxon>
        <taxon>Nitrobacteraceae</taxon>
        <taxon>Bradyrhizobium</taxon>
    </lineage>
</organism>
<evidence type="ECO:0000313" key="3">
    <source>
        <dbReference type="Proteomes" id="UP000289546"/>
    </source>
</evidence>
<evidence type="ECO:0000256" key="1">
    <source>
        <dbReference type="SAM" id="Phobius"/>
    </source>
</evidence>